<evidence type="ECO:0000313" key="1">
    <source>
        <dbReference type="EMBL" id="QBF84393.1"/>
    </source>
</evidence>
<dbReference type="KEGG" id="smai:EXU30_18250"/>
<dbReference type="RefSeq" id="WP_130602459.1">
    <property type="nucleotide sequence ID" value="NZ_CP036200.1"/>
</dbReference>
<accession>A0A411PLH2</accession>
<name>A0A411PLH2_9GAMM</name>
<proteinExistence type="predicted"/>
<dbReference type="AlphaFoldDB" id="A0A411PLH2"/>
<reference evidence="1 2" key="1">
    <citation type="submission" date="2019-02" db="EMBL/GenBank/DDBJ databases">
        <title>Shewanella sp. D4-2 isolated from Dokdo Island.</title>
        <authorList>
            <person name="Baek K."/>
        </authorList>
    </citation>
    <scope>NUCLEOTIDE SEQUENCE [LARGE SCALE GENOMIC DNA]</scope>
    <source>
        <strain evidence="1 2">D4-2</strain>
    </source>
</reference>
<sequence>MSLTDLKRKLPKNRRKAVSVDDFIEDANNYAFGKKSLIDGEQPPQQTTAEFIKGLDKNSAKVYRRATFTLTEKSISQLDEINQNSNIAKSKILRILIDDFCSKSSSAQTKLLNKKRK</sequence>
<dbReference type="OrthoDB" id="5593192at2"/>
<organism evidence="1 2">
    <name type="scientific">Shewanella maritima</name>
    <dbReference type="NCBI Taxonomy" id="2520507"/>
    <lineage>
        <taxon>Bacteria</taxon>
        <taxon>Pseudomonadati</taxon>
        <taxon>Pseudomonadota</taxon>
        <taxon>Gammaproteobacteria</taxon>
        <taxon>Alteromonadales</taxon>
        <taxon>Shewanellaceae</taxon>
        <taxon>Shewanella</taxon>
    </lineage>
</organism>
<dbReference type="EMBL" id="CP036200">
    <property type="protein sequence ID" value="QBF84393.1"/>
    <property type="molecule type" value="Genomic_DNA"/>
</dbReference>
<protein>
    <submittedName>
        <fullName evidence="1">Replication protein RepA</fullName>
    </submittedName>
</protein>
<gene>
    <name evidence="1" type="ORF">EXU30_18250</name>
</gene>
<keyword evidence="2" id="KW-1185">Reference proteome</keyword>
<evidence type="ECO:0000313" key="2">
    <source>
        <dbReference type="Proteomes" id="UP000291106"/>
    </source>
</evidence>
<dbReference type="Proteomes" id="UP000291106">
    <property type="component" value="Chromosome"/>
</dbReference>